<dbReference type="Pfam" id="PF00397">
    <property type="entry name" value="WW"/>
    <property type="match status" value="2"/>
</dbReference>
<keyword evidence="2" id="KW-0677">Repeat</keyword>
<evidence type="ECO:0000313" key="8">
    <source>
        <dbReference type="Proteomes" id="UP000001357"/>
    </source>
</evidence>
<dbReference type="InterPro" id="IPR035979">
    <property type="entry name" value="RBD_domain_sf"/>
</dbReference>
<dbReference type="Gene3D" id="3.30.70.330">
    <property type="match status" value="2"/>
</dbReference>
<proteinExistence type="predicted"/>
<feature type="chain" id="PRO_5002744579" description="WW domain-containing protein" evidence="5">
    <location>
        <begin position="32"/>
        <end position="1058"/>
    </location>
</feature>
<keyword evidence="4" id="KW-0508">mRNA splicing</keyword>
<dbReference type="CDD" id="cd00201">
    <property type="entry name" value="WW"/>
    <property type="match status" value="2"/>
</dbReference>
<dbReference type="SUPFAM" id="SSF51045">
    <property type="entry name" value="WW domain"/>
    <property type="match status" value="2"/>
</dbReference>
<evidence type="ECO:0000256" key="2">
    <source>
        <dbReference type="ARBA" id="ARBA00022737"/>
    </source>
</evidence>
<dbReference type="InParanoid" id="A9UNJ8"/>
<dbReference type="KEGG" id="mbr:MONBRDRAFT_35744"/>
<evidence type="ECO:0000256" key="4">
    <source>
        <dbReference type="ARBA" id="ARBA00023187"/>
    </source>
</evidence>
<evidence type="ECO:0000256" key="3">
    <source>
        <dbReference type="ARBA" id="ARBA00022884"/>
    </source>
</evidence>
<dbReference type="RefSeq" id="XP_001742469.1">
    <property type="nucleotide sequence ID" value="XM_001742417.1"/>
</dbReference>
<dbReference type="GO" id="GO:0005686">
    <property type="term" value="C:U2 snRNP"/>
    <property type="evidence" value="ECO:0000318"/>
    <property type="project" value="GO_Central"/>
</dbReference>
<dbReference type="SUPFAM" id="SSF51182">
    <property type="entry name" value="RmlC-like cupins"/>
    <property type="match status" value="1"/>
</dbReference>
<organism evidence="7 8">
    <name type="scientific">Monosiga brevicollis</name>
    <name type="common">Choanoflagellate</name>
    <dbReference type="NCBI Taxonomy" id="81824"/>
    <lineage>
        <taxon>Eukaryota</taxon>
        <taxon>Choanoflagellata</taxon>
        <taxon>Craspedida</taxon>
        <taxon>Salpingoecidae</taxon>
        <taxon>Monosiga</taxon>
    </lineage>
</organism>
<dbReference type="FunFam" id="2.20.70.10:FF:000234">
    <property type="entry name" value="Uncharacterized protein"/>
    <property type="match status" value="1"/>
</dbReference>
<reference evidence="7 8" key="1">
    <citation type="journal article" date="2008" name="Nature">
        <title>The genome of the choanoflagellate Monosiga brevicollis and the origin of metazoans.</title>
        <authorList>
            <consortium name="JGI Sequencing"/>
            <person name="King N."/>
            <person name="Westbrook M.J."/>
            <person name="Young S.L."/>
            <person name="Kuo A."/>
            <person name="Abedin M."/>
            <person name="Chapman J."/>
            <person name="Fairclough S."/>
            <person name="Hellsten U."/>
            <person name="Isogai Y."/>
            <person name="Letunic I."/>
            <person name="Marr M."/>
            <person name="Pincus D."/>
            <person name="Putnam N."/>
            <person name="Rokas A."/>
            <person name="Wright K.J."/>
            <person name="Zuzow R."/>
            <person name="Dirks W."/>
            <person name="Good M."/>
            <person name="Goodstein D."/>
            <person name="Lemons D."/>
            <person name="Li W."/>
            <person name="Lyons J.B."/>
            <person name="Morris A."/>
            <person name="Nichols S."/>
            <person name="Richter D.J."/>
            <person name="Salamov A."/>
            <person name="Bork P."/>
            <person name="Lim W.A."/>
            <person name="Manning G."/>
            <person name="Miller W.T."/>
            <person name="McGinnis W."/>
            <person name="Shapiro H."/>
            <person name="Tjian R."/>
            <person name="Grigoriev I.V."/>
            <person name="Rokhsar D."/>
        </authorList>
    </citation>
    <scope>NUCLEOTIDE SEQUENCE [LARGE SCALE GENOMIC DNA]</scope>
    <source>
        <strain evidence="8">MX1 / ATCC 50154</strain>
    </source>
</reference>
<dbReference type="GO" id="GO:0005684">
    <property type="term" value="C:U2-type spliceosomal complex"/>
    <property type="evidence" value="ECO:0000318"/>
    <property type="project" value="GO_Central"/>
</dbReference>
<dbReference type="GeneID" id="5887469"/>
<dbReference type="Proteomes" id="UP000001357">
    <property type="component" value="Unassembled WGS sequence"/>
</dbReference>
<dbReference type="GO" id="GO:0000398">
    <property type="term" value="P:mRNA splicing, via spliceosome"/>
    <property type="evidence" value="ECO:0007669"/>
    <property type="project" value="InterPro"/>
</dbReference>
<keyword evidence="1" id="KW-0507">mRNA processing</keyword>
<name>A9UNJ8_MONBE</name>
<dbReference type="InterPro" id="IPR034393">
    <property type="entry name" value="TatSF1-like"/>
</dbReference>
<dbReference type="eggNOG" id="KOG1548">
    <property type="taxonomic scope" value="Eukaryota"/>
</dbReference>
<evidence type="ECO:0000259" key="6">
    <source>
        <dbReference type="PROSITE" id="PS50020"/>
    </source>
</evidence>
<evidence type="ECO:0000256" key="1">
    <source>
        <dbReference type="ARBA" id="ARBA00022664"/>
    </source>
</evidence>
<feature type="domain" description="WW" evidence="6">
    <location>
        <begin position="646"/>
        <end position="679"/>
    </location>
</feature>
<dbReference type="InterPro" id="IPR001202">
    <property type="entry name" value="WW_dom"/>
</dbReference>
<dbReference type="InterPro" id="IPR011051">
    <property type="entry name" value="RmlC_Cupin_sf"/>
</dbReference>
<dbReference type="PANTHER" id="PTHR15608">
    <property type="entry name" value="SPLICING FACTOR U2AF-ASSOCIATED PROTEIN 2"/>
    <property type="match status" value="1"/>
</dbReference>
<feature type="signal peptide" evidence="5">
    <location>
        <begin position="1"/>
        <end position="31"/>
    </location>
</feature>
<dbReference type="Gene3D" id="2.60.120.10">
    <property type="entry name" value="Jelly Rolls"/>
    <property type="match status" value="1"/>
</dbReference>
<accession>A9UNJ8</accession>
<evidence type="ECO:0000256" key="5">
    <source>
        <dbReference type="SAM" id="SignalP"/>
    </source>
</evidence>
<dbReference type="SMART" id="SM00456">
    <property type="entry name" value="WW"/>
    <property type="match status" value="2"/>
</dbReference>
<dbReference type="InterPro" id="IPR036020">
    <property type="entry name" value="WW_dom_sf"/>
</dbReference>
<dbReference type="AlphaFoldDB" id="A9UNJ8"/>
<dbReference type="InterPro" id="IPR012677">
    <property type="entry name" value="Nucleotide-bd_a/b_plait_sf"/>
</dbReference>
<dbReference type="PANTHER" id="PTHR15608:SF0">
    <property type="entry name" value="HIV TAT-SPECIFIC FACTOR 1"/>
    <property type="match status" value="1"/>
</dbReference>
<sequence>MALSWIGSRLSCCVLALVVLVLASWAPATASGDMPPLPGASFREHYPRPDCQSRKLCLLAAEPVSNIALTLRGQGLVVATIAADALARASGYTFFLRTDNSETVYTIDIAAAETGTITIRDASDAVLNTTSLIELHERHPWIPTDLVNFPMTQLQLWISIDKKNGYVRVGFGYPLLVNEMITIGPIPKCLESSDANACAIGTVTEVDCSLAAVAYSVTRFPVVAPIPPLLVDRHRVTLEVLEDRSALVPAVLPLELQSLYDQVAGEQILLSESDAAAIDLCIKTEGCVLYEKLQEKINAGEMSDDPHMAYIRVTIGPDLGNSPGSPFVMEIWPPKMYSPIHDHANAVAVIKCLSGTITSRWYNPLAEQHNGEPVPFAEGRVAKGQITYLTPAFFQTHKLANEEDVTCVTIQSYYYLHDDYVHNETFHFTLPTPDDNLHVFKPGSDFEYSELIQAVRQFASTAGANQVPPVDTLVGVCATMANVEDGSGSAAPGGHEDLFPLPEGKSREYVDTDGVTMEWDGDKGAYFPKVDAAVVSNYQAQYPTTNAGTVACTGPVPRACVRNSAHGQPGPAMLTLPRLFLADRPASKWQVHAMPDGRPYYFNTETQTSVWVMPPELVEAAQVQWYWWSATTPADEDGSRRLDPGAQKPEAFTAMKDERGNAYYFNKITRQSQWERPAGFQEATAAAVAQQEEKRTAVVERRKQRKQSKEEAARAKVQVDGNQVKLKDTVNCHVYVTGLPLVGAPSTVPLGVRACSHVCCHARVKDITLEEFTAFMRKAGIINEDAHGEPKIKLYTDEHGEPKGDGKCTYLRVESVELALQLLDETEIRPGFKVKIQRAVFQLREGMTLGKKNDEDEVEEGSLEPAKKKAKKKSLGQKYARVAAVHVSSLLGDTDSTDLGEQDICASFLTLYAVTAPVLRKLHWHETDTKRKRAVGVLVLKHMFTLEEMKEDASYIFELKDTVVLMRRCGMQNNPDGVVMVRYFTDEPLGPAIATLNGRFFAGQKVVAEEWDGKTKYKVEESEEEKEARIKQWDEYLRSQELEEAAERKARAAADAST</sequence>
<keyword evidence="5" id="KW-0732">Signal</keyword>
<gene>
    <name evidence="7" type="ORF">MONBRDRAFT_35744</name>
</gene>
<dbReference type="InterPro" id="IPR014710">
    <property type="entry name" value="RmlC-like_jellyroll"/>
</dbReference>
<dbReference type="InterPro" id="IPR034392">
    <property type="entry name" value="TatSF1-like_RRM1"/>
</dbReference>
<keyword evidence="8" id="KW-1185">Reference proteome</keyword>
<evidence type="ECO:0000313" key="7">
    <source>
        <dbReference type="EMBL" id="EDQ92707.1"/>
    </source>
</evidence>
<dbReference type="Gene3D" id="2.20.70.10">
    <property type="match status" value="2"/>
</dbReference>
<dbReference type="STRING" id="81824.A9UNJ8"/>
<protein>
    <recommendedName>
        <fullName evidence="6">WW domain-containing protein</fullName>
    </recommendedName>
</protein>
<keyword evidence="3" id="KW-0694">RNA-binding</keyword>
<dbReference type="GO" id="GO:0003723">
    <property type="term" value="F:RNA binding"/>
    <property type="evidence" value="ECO:0000318"/>
    <property type="project" value="GO_Central"/>
</dbReference>
<dbReference type="CDD" id="cd12281">
    <property type="entry name" value="RRM1_TatSF1_like"/>
    <property type="match status" value="1"/>
</dbReference>
<dbReference type="PROSITE" id="PS50020">
    <property type="entry name" value="WW_DOMAIN_2"/>
    <property type="match status" value="2"/>
</dbReference>
<dbReference type="EMBL" id="CH991543">
    <property type="protein sequence ID" value="EDQ92707.1"/>
    <property type="molecule type" value="Genomic_DNA"/>
</dbReference>
<dbReference type="SUPFAM" id="SSF54928">
    <property type="entry name" value="RNA-binding domain, RBD"/>
    <property type="match status" value="1"/>
</dbReference>
<feature type="domain" description="WW" evidence="6">
    <location>
        <begin position="589"/>
        <end position="616"/>
    </location>
</feature>